<name>A0AAV2VUJ1_9VIBR</name>
<dbReference type="PANTHER" id="PTHR43478">
    <property type="entry name" value="NA+/H+ ANTIPORTER-RELATED"/>
    <property type="match status" value="1"/>
</dbReference>
<keyword evidence="2" id="KW-1003">Cell membrane</keyword>
<feature type="transmembrane region" description="Helical" evidence="6">
    <location>
        <begin position="29"/>
        <end position="49"/>
    </location>
</feature>
<evidence type="ECO:0000256" key="6">
    <source>
        <dbReference type="SAM" id="Phobius"/>
    </source>
</evidence>
<organism evidence="8 9">
    <name type="scientific">Vibrio nigripulchritudo SOn1</name>
    <dbReference type="NCBI Taxonomy" id="1238450"/>
    <lineage>
        <taxon>Bacteria</taxon>
        <taxon>Pseudomonadati</taxon>
        <taxon>Pseudomonadota</taxon>
        <taxon>Gammaproteobacteria</taxon>
        <taxon>Vibrionales</taxon>
        <taxon>Vibrionaceae</taxon>
        <taxon>Vibrio</taxon>
    </lineage>
</organism>
<dbReference type="GO" id="GO:0005886">
    <property type="term" value="C:plasma membrane"/>
    <property type="evidence" value="ECO:0007669"/>
    <property type="project" value="UniProtKB-SubCell"/>
</dbReference>
<feature type="transmembrane region" description="Helical" evidence="6">
    <location>
        <begin position="403"/>
        <end position="427"/>
    </location>
</feature>
<evidence type="ECO:0000259" key="7">
    <source>
        <dbReference type="Pfam" id="PF03553"/>
    </source>
</evidence>
<evidence type="ECO:0000256" key="1">
    <source>
        <dbReference type="ARBA" id="ARBA00004651"/>
    </source>
</evidence>
<accession>A0AAV2VUJ1</accession>
<feature type="domain" description="Na+/H+ antiporter NhaC-like C-terminal" evidence="7">
    <location>
        <begin position="177"/>
        <end position="508"/>
    </location>
</feature>
<dbReference type="PANTHER" id="PTHR43478:SF1">
    <property type="entry name" value="NA+_H+ ANTIPORTER NHAC-LIKE C-TERMINAL DOMAIN-CONTAINING PROTEIN"/>
    <property type="match status" value="1"/>
</dbReference>
<keyword evidence="3 6" id="KW-0812">Transmembrane</keyword>
<evidence type="ECO:0000256" key="5">
    <source>
        <dbReference type="ARBA" id="ARBA00023136"/>
    </source>
</evidence>
<protein>
    <submittedName>
        <fullName evidence="8">Na+/H+ antiporter NhaC-like</fullName>
    </submittedName>
</protein>
<evidence type="ECO:0000256" key="2">
    <source>
        <dbReference type="ARBA" id="ARBA00022475"/>
    </source>
</evidence>
<comment type="caution">
    <text evidence="8">The sequence shown here is derived from an EMBL/GenBank/DDBJ whole genome shotgun (WGS) entry which is preliminary data.</text>
</comment>
<evidence type="ECO:0000313" key="8">
    <source>
        <dbReference type="EMBL" id="CCO48335.1"/>
    </source>
</evidence>
<keyword evidence="5 6" id="KW-0472">Membrane</keyword>
<feature type="transmembrane region" description="Helical" evidence="6">
    <location>
        <begin position="326"/>
        <end position="346"/>
    </location>
</feature>
<feature type="transmembrane region" description="Helical" evidence="6">
    <location>
        <begin position="173"/>
        <end position="199"/>
    </location>
</feature>
<sequence>MNLLDFASSPLSLLPPLVALGLAIITRRVLISLGMGILLGGLLITDYSLSESFKYIWDKVYGVVIETNETVIDGVKVEEASLNSWNMSIIAFLLLLGMMTALLTLSGGTRAFAEWAQSRVKSKRGSKLLAAFLGVFIFVDDYFNSLAVGAISRPVTDRFYVSRSKLAYILDSTAAPMCVLMPASSWGAYIMTIVGGILVTHGLTEYSSALSAYVNMIPMNFYAVFALLMVFAVAWFQLDVGLMRKKEIEASQGVGFDDAEKDSANNELSEDLDINESETGRVSDLVMPIVALIFATVFFMLYTGAQSLADSGKDFDLLGAFENTDVGTSLCYGGLIGLIVALITVLRQKIEFVQIIRTLWIGAGSMFGAILILFFAWTIGSVIGDLKTGTYLSSLVQGNINPHWLPVILFLLSGLMAFSTGTSWGTFGIMLPIAGDMAGATDLALMLPMLSAVLAGSVFGDHCSPISDTTILSSTGARCNHIDHVATQLPYAVSVAVVSCVGFIVLGMTSSVLFSFASASVAFVIVCGVLSVISKRRQTPVSA</sequence>
<feature type="transmembrane region" description="Helical" evidence="6">
    <location>
        <begin position="512"/>
        <end position="533"/>
    </location>
</feature>
<feature type="transmembrane region" description="Helical" evidence="6">
    <location>
        <begin position="489"/>
        <end position="506"/>
    </location>
</feature>
<dbReference type="EMBL" id="CAOF01000142">
    <property type="protein sequence ID" value="CCO48335.1"/>
    <property type="molecule type" value="Genomic_DNA"/>
</dbReference>
<feature type="transmembrane region" description="Helical" evidence="6">
    <location>
        <begin position="219"/>
        <end position="238"/>
    </location>
</feature>
<feature type="transmembrane region" description="Helical" evidence="6">
    <location>
        <begin position="89"/>
        <end position="108"/>
    </location>
</feature>
<comment type="subcellular location">
    <subcellularLocation>
        <location evidence="1">Cell membrane</location>
        <topology evidence="1">Multi-pass membrane protein</topology>
    </subcellularLocation>
</comment>
<gene>
    <name evidence="8" type="ORF">VIBNISOn1_50009</name>
</gene>
<evidence type="ECO:0000256" key="3">
    <source>
        <dbReference type="ARBA" id="ARBA00022692"/>
    </source>
</evidence>
<evidence type="ECO:0000313" key="9">
    <source>
        <dbReference type="Proteomes" id="UP000018211"/>
    </source>
</evidence>
<feature type="transmembrane region" description="Helical" evidence="6">
    <location>
        <begin position="285"/>
        <end position="306"/>
    </location>
</feature>
<feature type="transmembrane region" description="Helical" evidence="6">
    <location>
        <begin position="358"/>
        <end position="383"/>
    </location>
</feature>
<proteinExistence type="predicted"/>
<keyword evidence="4 6" id="KW-1133">Transmembrane helix</keyword>
<dbReference type="Pfam" id="PF03553">
    <property type="entry name" value="Na_H_antiporter"/>
    <property type="match status" value="1"/>
</dbReference>
<dbReference type="Proteomes" id="UP000018211">
    <property type="component" value="Unassembled WGS sequence"/>
</dbReference>
<evidence type="ECO:0000256" key="4">
    <source>
        <dbReference type="ARBA" id="ARBA00022989"/>
    </source>
</evidence>
<dbReference type="AlphaFoldDB" id="A0AAV2VUJ1"/>
<dbReference type="InterPro" id="IPR018461">
    <property type="entry name" value="Na/H_Antiport_NhaC-like_C"/>
</dbReference>
<feature type="transmembrane region" description="Helical" evidence="6">
    <location>
        <begin position="128"/>
        <end position="152"/>
    </location>
</feature>
<dbReference type="RefSeq" id="WP_022590113.1">
    <property type="nucleotide sequence ID" value="NZ_LK391965.1"/>
</dbReference>
<reference evidence="8 9" key="1">
    <citation type="journal article" date="2013" name="ISME J.">
        <title>Comparative genomics of pathogenic lineages of Vibrio nigripulchritudo identifies virulence-associated traits.</title>
        <authorList>
            <person name="Goudenege D."/>
            <person name="Labreuche Y."/>
            <person name="Krin E."/>
            <person name="Ansquer D."/>
            <person name="Mangenot S."/>
            <person name="Calteau A."/>
            <person name="Medigue C."/>
            <person name="Mazel D."/>
            <person name="Polz M.F."/>
            <person name="Le Roux F."/>
        </authorList>
    </citation>
    <scope>NUCLEOTIDE SEQUENCE [LARGE SCALE GENOMIC DNA]</scope>
    <source>
        <strain evidence="8 9">SOn1</strain>
    </source>
</reference>